<evidence type="ECO:0000256" key="19">
    <source>
        <dbReference type="ARBA" id="ARBA00071084"/>
    </source>
</evidence>
<dbReference type="GO" id="GO:0045087">
    <property type="term" value="P:innate immune response"/>
    <property type="evidence" value="ECO:0007669"/>
    <property type="project" value="UniProtKB-KW"/>
</dbReference>
<feature type="region of interest" description="Disordered" evidence="22">
    <location>
        <begin position="95"/>
        <end position="156"/>
    </location>
</feature>
<keyword evidence="15" id="KW-0472">Membrane</keyword>
<evidence type="ECO:0000256" key="21">
    <source>
        <dbReference type="ARBA" id="ARBA00083233"/>
    </source>
</evidence>
<dbReference type="GO" id="GO:0005777">
    <property type="term" value="C:peroxisome"/>
    <property type="evidence" value="ECO:0007669"/>
    <property type="project" value="UniProtKB-SubCell"/>
</dbReference>
<reference evidence="24" key="3">
    <citation type="submission" date="2025-09" db="UniProtKB">
        <authorList>
            <consortium name="Ensembl"/>
        </authorList>
    </citation>
    <scope>IDENTIFICATION</scope>
</reference>
<keyword evidence="25" id="KW-1185">Reference proteome</keyword>
<dbReference type="GO" id="GO:1900063">
    <property type="term" value="P:regulation of peroxisome organization"/>
    <property type="evidence" value="ECO:0007669"/>
    <property type="project" value="UniProtKB-ARBA"/>
</dbReference>
<dbReference type="GO" id="GO:0032727">
    <property type="term" value="P:positive regulation of interferon-alpha production"/>
    <property type="evidence" value="ECO:0007669"/>
    <property type="project" value="UniProtKB-ARBA"/>
</dbReference>
<keyword evidence="8" id="KW-0812">Transmembrane</keyword>
<name>A0A8C7RNE7_ONCMY</name>
<protein>
    <recommendedName>
        <fullName evidence="19">Mitochondrial antiviral-signaling protein</fullName>
    </recommendedName>
    <alternativeName>
        <fullName evidence="20">Interferon beta promoter stimulator protein 1</fullName>
    </alternativeName>
    <alternativeName>
        <fullName evidence="21">Virus-induced-signaling adapter</fullName>
    </alternativeName>
</protein>
<feature type="compositionally biased region" description="Low complexity" evidence="22">
    <location>
        <begin position="859"/>
        <end position="874"/>
    </location>
</feature>
<evidence type="ECO:0000256" key="2">
    <source>
        <dbReference type="ARBA" id="ARBA00004572"/>
    </source>
</evidence>
<evidence type="ECO:0000256" key="17">
    <source>
        <dbReference type="ARBA" id="ARBA00023140"/>
    </source>
</evidence>
<evidence type="ECO:0000256" key="5">
    <source>
        <dbReference type="ARBA" id="ARBA00022553"/>
    </source>
</evidence>
<dbReference type="GO" id="GO:0070585">
    <property type="term" value="P:protein localization to mitochondrion"/>
    <property type="evidence" value="ECO:0007669"/>
    <property type="project" value="UniProtKB-ARBA"/>
</dbReference>
<evidence type="ECO:0000256" key="14">
    <source>
        <dbReference type="ARBA" id="ARBA00023128"/>
    </source>
</evidence>
<evidence type="ECO:0000256" key="18">
    <source>
        <dbReference type="ARBA" id="ARBA00023288"/>
    </source>
</evidence>
<evidence type="ECO:0000256" key="3">
    <source>
        <dbReference type="ARBA" id="ARBA00022481"/>
    </source>
</evidence>
<evidence type="ECO:0000256" key="16">
    <source>
        <dbReference type="ARBA" id="ARBA00023139"/>
    </source>
</evidence>
<keyword evidence="5" id="KW-0597">Phosphoprotein</keyword>
<keyword evidence="13" id="KW-0051">Antiviral defense</keyword>
<evidence type="ECO:0000256" key="15">
    <source>
        <dbReference type="ARBA" id="ARBA00023136"/>
    </source>
</evidence>
<keyword evidence="4" id="KW-1017">Isopeptide bond</keyword>
<dbReference type="PRINTS" id="PR01217">
    <property type="entry name" value="PRICHEXTENSN"/>
</dbReference>
<dbReference type="Proteomes" id="UP000694395">
    <property type="component" value="Chromosome 25"/>
</dbReference>
<evidence type="ECO:0000256" key="7">
    <source>
        <dbReference type="ARBA" id="ARBA00022588"/>
    </source>
</evidence>
<feature type="compositionally biased region" description="Polar residues" evidence="22">
    <location>
        <begin position="228"/>
        <end position="244"/>
    </location>
</feature>
<reference evidence="24" key="2">
    <citation type="submission" date="2025-08" db="UniProtKB">
        <authorList>
            <consortium name="Ensembl"/>
        </authorList>
    </citation>
    <scope>IDENTIFICATION</scope>
</reference>
<keyword evidence="3" id="KW-0488">Methylation</keyword>
<dbReference type="GO" id="GO:0032728">
    <property type="term" value="P:positive regulation of interferon-beta production"/>
    <property type="evidence" value="ECO:0007669"/>
    <property type="project" value="UniProtKB-ARBA"/>
</dbReference>
<dbReference type="FunFam" id="1.10.533.10:FF:000063">
    <property type="entry name" value="Mitochondrial antiviral-signaling protein"/>
    <property type="match status" value="1"/>
</dbReference>
<dbReference type="GO" id="GO:0005741">
    <property type="term" value="C:mitochondrial outer membrane"/>
    <property type="evidence" value="ECO:0007669"/>
    <property type="project" value="UniProtKB-SubCell"/>
</dbReference>
<evidence type="ECO:0000256" key="22">
    <source>
        <dbReference type="SAM" id="MobiDB-lite"/>
    </source>
</evidence>
<keyword evidence="14" id="KW-0496">Mitochondrion</keyword>
<dbReference type="GO" id="GO:0032755">
    <property type="term" value="P:positive regulation of interleukin-6 production"/>
    <property type="evidence" value="ECO:0007669"/>
    <property type="project" value="UniProtKB-ARBA"/>
</dbReference>
<proteinExistence type="predicted"/>
<dbReference type="GO" id="GO:0002753">
    <property type="term" value="P:cytoplasmic pattern recognition receptor signaling pathway"/>
    <property type="evidence" value="ECO:0007669"/>
    <property type="project" value="UniProtKB-ARBA"/>
</dbReference>
<sequence length="1030" mass="106187">MSFTRDKLSLHLRYRMTEFIRRVKATELMANLPCLTQSDREEIQAMKNCVGNSAAMQILLDYVQKRMNWPEELILALEVVEHQDLADELRAEWTKNNQTNPSPAAAPTSPSLPISESSDDPTSSMVLPAQPAPPSESLSPEIAACPEDGGQPVVPTSSVVEAPITGASPEPVPQALEAAVKPVTATQAAPLPVSVKVEPTVVSEPQPPLSHSDNTASSQPGPVETGSLEDNPSHTVLSETTLTLPVSDLKPALSQTEYTPTAAAPASVQAPEKGPVQDATPPTAKVISFHQRPVEDSDPTATQVTADDQHAVPPQSPPESRHFSPVTTPASSPGHTSMDEDNWELSKPDVLLSENQPYSGGSWLLQMDSRSVLDPEPAAVTNHLSSVPGPLTSVTPLPCQEHEEHVSRNEPEEDTYQEVLINVIHVSEDAYIQNQEGQTQSMLGNKDAGVSETLPPVQNHNISKSDDSRDLIMIVNGQAASPSTKHPDPPPPATSPSVTIVNGQADSPSTKHPDPPPPATSPSVTIVNGQAASPSTKHPDPPPPATSPSVTIVNCQAASPSTKHPDPPPPATSPSVTIVNGQAASPSTKHPDPPPPATSPSVTIVNGQAASPSTKHPDPPPPATSPSVTIVNGQAASPSAKHPDPPPPATSPSVTIVNGQAASPSAKHPDPPPPATSPSVTIVNDQAASPSTKHPDPPPPATSPSATIVNGQAASPSTKHPDPPPPATSPSVTIINGQADSPSTKHPDPPPPATSPSVTIVNGQATSPSTKHPDPPPPATSPSVTIVNCQAASPSTKHPDPPPPATSPSVTIVNGQAASPSTKHPDPPPPATSPSVTIVNGQAASPSTKHPDPPPPATSPSVTIVNGQAASPSAKHPDPPPPATSPSVTIVNGQAASPSAKHPDPPPPATSPSVTIVNGSSTDNCPLPEAVEAEVMLKAMMASVVPELKQKQEGEGARRGGGYHFLGDTTSWGIPLPGGCCPGCLGPVRSLEKEELRVLGKKDVVSEVSLSVILSPCLLISLIGREVPLL</sequence>
<evidence type="ECO:0000256" key="10">
    <source>
        <dbReference type="ARBA" id="ARBA00022843"/>
    </source>
</evidence>
<dbReference type="InterPro" id="IPR011029">
    <property type="entry name" value="DEATH-like_dom_sf"/>
</dbReference>
<feature type="region of interest" description="Disordered" evidence="22">
    <location>
        <begin position="437"/>
        <end position="925"/>
    </location>
</feature>
<evidence type="ECO:0000256" key="4">
    <source>
        <dbReference type="ARBA" id="ARBA00022499"/>
    </source>
</evidence>
<dbReference type="GO" id="GO:0051607">
    <property type="term" value="P:defense response to virus"/>
    <property type="evidence" value="ECO:0007669"/>
    <property type="project" value="UniProtKB-KW"/>
</dbReference>
<evidence type="ECO:0000256" key="1">
    <source>
        <dbReference type="ARBA" id="ARBA00004275"/>
    </source>
</evidence>
<evidence type="ECO:0000256" key="20">
    <source>
        <dbReference type="ARBA" id="ARBA00082620"/>
    </source>
</evidence>
<evidence type="ECO:0000256" key="11">
    <source>
        <dbReference type="ARBA" id="ARBA00022859"/>
    </source>
</evidence>
<dbReference type="GO" id="GO:0002230">
    <property type="term" value="P:positive regulation of defense response to virus by host"/>
    <property type="evidence" value="ECO:0007669"/>
    <property type="project" value="UniProtKB-ARBA"/>
</dbReference>
<keyword evidence="17" id="KW-0576">Peroxisome</keyword>
<keyword evidence="11" id="KW-0391">Immunity</keyword>
<evidence type="ECO:0000256" key="12">
    <source>
        <dbReference type="ARBA" id="ARBA00022989"/>
    </source>
</evidence>
<keyword evidence="10" id="KW-0832">Ubl conjugation</keyword>
<keyword evidence="18" id="KW-0449">Lipoprotein</keyword>
<evidence type="ECO:0000256" key="13">
    <source>
        <dbReference type="ARBA" id="ARBA00023118"/>
    </source>
</evidence>
<evidence type="ECO:0000313" key="24">
    <source>
        <dbReference type="Ensembl" id="ENSOMYP00000054711.2"/>
    </source>
</evidence>
<dbReference type="GO" id="GO:0035591">
    <property type="term" value="F:signaling adaptor activity"/>
    <property type="evidence" value="ECO:0007669"/>
    <property type="project" value="UniProtKB-ARBA"/>
</dbReference>
<dbReference type="Pfam" id="PF16739">
    <property type="entry name" value="CARD_2"/>
    <property type="match status" value="1"/>
</dbReference>
<evidence type="ECO:0000313" key="25">
    <source>
        <dbReference type="Proteomes" id="UP000694395"/>
    </source>
</evidence>
<evidence type="ECO:0000256" key="9">
    <source>
        <dbReference type="ARBA" id="ARBA00022787"/>
    </source>
</evidence>
<feature type="compositionally biased region" description="Low complexity" evidence="22">
    <location>
        <begin position="625"/>
        <end position="640"/>
    </location>
</feature>
<dbReference type="GO" id="GO:0045071">
    <property type="term" value="P:negative regulation of viral genome replication"/>
    <property type="evidence" value="ECO:0007669"/>
    <property type="project" value="UniProtKB-ARBA"/>
</dbReference>
<feature type="compositionally biased region" description="Low complexity" evidence="22">
    <location>
        <begin position="101"/>
        <end position="113"/>
    </location>
</feature>
<dbReference type="InterPro" id="IPR031964">
    <property type="entry name" value="CARD_dom"/>
</dbReference>
<feature type="compositionally biased region" description="Polar residues" evidence="22">
    <location>
        <begin position="325"/>
        <end position="335"/>
    </location>
</feature>
<feature type="compositionally biased region" description="Polar residues" evidence="22">
    <location>
        <begin position="209"/>
        <end position="220"/>
    </location>
</feature>
<feature type="region of interest" description="Disordered" evidence="22">
    <location>
        <begin position="199"/>
        <end position="342"/>
    </location>
</feature>
<dbReference type="Gene3D" id="1.10.533.10">
    <property type="entry name" value="Death Domain, Fas"/>
    <property type="match status" value="1"/>
</dbReference>
<reference evidence="24" key="1">
    <citation type="submission" date="2020-07" db="EMBL/GenBank/DDBJ databases">
        <title>A long reads based de novo assembly of the rainbow trout Arlee double haploid line genome.</title>
        <authorList>
            <person name="Gao G."/>
            <person name="Palti Y."/>
        </authorList>
    </citation>
    <scope>NUCLEOTIDE SEQUENCE [LARGE SCALE GENOMIC DNA]</scope>
</reference>
<keyword evidence="6" id="KW-0945">Host-virus interaction</keyword>
<feature type="compositionally biased region" description="Polar residues" evidence="22">
    <location>
        <begin position="114"/>
        <end position="125"/>
    </location>
</feature>
<keyword evidence="16" id="KW-0564">Palmitate</keyword>
<evidence type="ECO:0000259" key="23">
    <source>
        <dbReference type="Pfam" id="PF16739"/>
    </source>
</evidence>
<keyword evidence="12" id="KW-1133">Transmembrane helix</keyword>
<evidence type="ECO:0000256" key="8">
    <source>
        <dbReference type="ARBA" id="ARBA00022692"/>
    </source>
</evidence>
<keyword evidence="7" id="KW-0399">Innate immunity</keyword>
<comment type="subcellular location">
    <subcellularLocation>
        <location evidence="2">Mitochondrion outer membrane</location>
        <topology evidence="2">Single-pass membrane protein</topology>
    </subcellularLocation>
    <subcellularLocation>
        <location evidence="1">Peroxisome</location>
    </subcellularLocation>
</comment>
<organism evidence="24 25">
    <name type="scientific">Oncorhynchus mykiss</name>
    <name type="common">Rainbow trout</name>
    <name type="synonym">Salmo gairdneri</name>
    <dbReference type="NCBI Taxonomy" id="8022"/>
    <lineage>
        <taxon>Eukaryota</taxon>
        <taxon>Metazoa</taxon>
        <taxon>Chordata</taxon>
        <taxon>Craniata</taxon>
        <taxon>Vertebrata</taxon>
        <taxon>Euteleostomi</taxon>
        <taxon>Actinopterygii</taxon>
        <taxon>Neopterygii</taxon>
        <taxon>Teleostei</taxon>
        <taxon>Protacanthopterygii</taxon>
        <taxon>Salmoniformes</taxon>
        <taxon>Salmonidae</taxon>
        <taxon>Salmoninae</taxon>
        <taxon>Oncorhynchus</taxon>
    </lineage>
</organism>
<feature type="domain" description="Caspase recruitment" evidence="23">
    <location>
        <begin position="11"/>
        <end position="91"/>
    </location>
</feature>
<dbReference type="Ensembl" id="ENSOMYT00000059562.2">
    <property type="protein sequence ID" value="ENSOMYP00000054711.2"/>
    <property type="gene ID" value="ENSOMYG00000025171.2"/>
</dbReference>
<accession>A0A8C7RNE7</accession>
<dbReference type="GeneTree" id="ENSGT00990000206238"/>
<dbReference type="AlphaFoldDB" id="A0A8C7RNE7"/>
<dbReference type="GO" id="GO:1900227">
    <property type="term" value="P:positive regulation of NLRP3 inflammasome complex assembly"/>
    <property type="evidence" value="ECO:0007669"/>
    <property type="project" value="UniProtKB-ARBA"/>
</dbReference>
<keyword evidence="9" id="KW-1000">Mitochondrion outer membrane</keyword>
<evidence type="ECO:0000256" key="6">
    <source>
        <dbReference type="ARBA" id="ARBA00022581"/>
    </source>
</evidence>
<feature type="compositionally biased region" description="Polar residues" evidence="22">
    <location>
        <begin position="914"/>
        <end position="924"/>
    </location>
</feature>